<dbReference type="PROSITE" id="PS50082">
    <property type="entry name" value="WD_REPEATS_2"/>
    <property type="match status" value="1"/>
</dbReference>
<proteinExistence type="predicted"/>
<dbReference type="SUPFAM" id="SSF50998">
    <property type="entry name" value="Quinoprotein alcohol dehydrogenase-like"/>
    <property type="match status" value="1"/>
</dbReference>
<name>A0A517R6R1_9PLAN</name>
<sequence length="837" mass="94063">MYIGDREGEMNLKFRIEIAVFLTSVLVSTASSDDRLPFSSVVRNLEEIQGEEATGTHWIESAETRPFRFRDPKAKLPTLLREATILRDVRDGDRTLVIRATKPGAVVLLTYTKSTDSKLGRSLVDNCWAWLQFSYAYDPQFRSRQNVPAFRIRHFDAAEEVTLNVGEGEFAWPLVTSAKGRIQDASLHSSLPQWSLYKLITQKLVQQFIREEFDKLEQFDRDFGVGKSEEIRRNLNWGGVWPDHVFDHAVGSFFYSNEEERPVHLGWLQAWKTQFPESAIPDRFLGRYYINWAWAARGSGYAIDVSPDDSEKFLARLETARTHLEQARQMPAHGPYLYADLIKVAKGLGEGPPVIYDLIDGQLDRCPWSITVTSSAAGALLPRWGGSAEEIQKLAKHLEKRTSRTHQQVAYATIARTVTSYNGKSSLSEFGFDYDKLLGAVYDRIEVYPDNDVQKSMTLSQLLNLREYDRAKQLLRELGTDAAPGFFKSRQEWERLVAYANADYEPPAQVACLMDHSAKGRRVMSARFSPDGSRLVAADQHNDIYVYETGEFSRIAKFHLPMGSVRFAHFGPTKDIVWIWLFDGRLIRWTLDPQDAASGFRQVEIAMQVKQIKGNIDASRDGRVVITSDNTNAQIYDLELLELRHEVLRPNGATLFNVSISGDGKEAISSGIDRGLTFIDCESGKVKSALSSLAKQTPTLGAVSDPGKKYVASMYDLALRIHDRQSEEIISEQSPIYAYVRGASSSPVGAVASIAGDSVSDRNPEFGGAWVVRLGRGERWLKIPGHVYGVQDVDFSPDGKYLVTAGNDLTTRIWDVEKLLKELPKAEPDSTADESQD</sequence>
<keyword evidence="5" id="KW-1185">Reference proteome</keyword>
<dbReference type="PROSITE" id="PS00678">
    <property type="entry name" value="WD_REPEATS_1"/>
    <property type="match status" value="1"/>
</dbReference>
<keyword evidence="2" id="KW-0677">Repeat</keyword>
<dbReference type="SMART" id="SM00320">
    <property type="entry name" value="WD40"/>
    <property type="match status" value="3"/>
</dbReference>
<dbReference type="InterPro" id="IPR001680">
    <property type="entry name" value="WD40_rpt"/>
</dbReference>
<evidence type="ECO:0000313" key="5">
    <source>
        <dbReference type="Proteomes" id="UP000317318"/>
    </source>
</evidence>
<evidence type="ECO:0000256" key="1">
    <source>
        <dbReference type="ARBA" id="ARBA00022574"/>
    </source>
</evidence>
<dbReference type="InterPro" id="IPR011047">
    <property type="entry name" value="Quinoprotein_ADH-like_sf"/>
</dbReference>
<gene>
    <name evidence="4" type="ORF">Pan189_39960</name>
</gene>
<evidence type="ECO:0000313" key="4">
    <source>
        <dbReference type="EMBL" id="QDT39587.1"/>
    </source>
</evidence>
<dbReference type="AlphaFoldDB" id="A0A517R6R1"/>
<dbReference type="Proteomes" id="UP000317318">
    <property type="component" value="Chromosome"/>
</dbReference>
<keyword evidence="1 3" id="KW-0853">WD repeat</keyword>
<evidence type="ECO:0000256" key="3">
    <source>
        <dbReference type="PROSITE-ProRule" id="PRU00221"/>
    </source>
</evidence>
<dbReference type="EMBL" id="CP036268">
    <property type="protein sequence ID" value="QDT39587.1"/>
    <property type="molecule type" value="Genomic_DNA"/>
</dbReference>
<feature type="repeat" description="WD" evidence="3">
    <location>
        <begin position="783"/>
        <end position="817"/>
    </location>
</feature>
<dbReference type="PANTHER" id="PTHR19879:SF9">
    <property type="entry name" value="TRANSCRIPTION INITIATION FACTOR TFIID SUBUNIT 5"/>
    <property type="match status" value="1"/>
</dbReference>
<dbReference type="PROSITE" id="PS50294">
    <property type="entry name" value="WD_REPEATS_REGION"/>
    <property type="match status" value="1"/>
</dbReference>
<dbReference type="InterPro" id="IPR019775">
    <property type="entry name" value="WD40_repeat_CS"/>
</dbReference>
<accession>A0A517R6R1</accession>
<protein>
    <submittedName>
        <fullName evidence="4">WD domain, G-beta repeat</fullName>
    </submittedName>
</protein>
<dbReference type="PANTHER" id="PTHR19879">
    <property type="entry name" value="TRANSCRIPTION INITIATION FACTOR TFIID"/>
    <property type="match status" value="1"/>
</dbReference>
<evidence type="ECO:0000256" key="2">
    <source>
        <dbReference type="ARBA" id="ARBA00022737"/>
    </source>
</evidence>
<dbReference type="Gene3D" id="2.130.10.10">
    <property type="entry name" value="YVTN repeat-like/Quinoprotein amine dehydrogenase"/>
    <property type="match status" value="2"/>
</dbReference>
<dbReference type="KEGG" id="svp:Pan189_39960"/>
<dbReference type="InterPro" id="IPR015943">
    <property type="entry name" value="WD40/YVTN_repeat-like_dom_sf"/>
</dbReference>
<reference evidence="4 5" key="1">
    <citation type="submission" date="2019-02" db="EMBL/GenBank/DDBJ databases">
        <title>Deep-cultivation of Planctomycetes and their phenomic and genomic characterization uncovers novel biology.</title>
        <authorList>
            <person name="Wiegand S."/>
            <person name="Jogler M."/>
            <person name="Boedeker C."/>
            <person name="Pinto D."/>
            <person name="Vollmers J."/>
            <person name="Rivas-Marin E."/>
            <person name="Kohn T."/>
            <person name="Peeters S.H."/>
            <person name="Heuer A."/>
            <person name="Rast P."/>
            <person name="Oberbeckmann S."/>
            <person name="Bunk B."/>
            <person name="Jeske O."/>
            <person name="Meyerdierks A."/>
            <person name="Storesund J.E."/>
            <person name="Kallscheuer N."/>
            <person name="Luecker S."/>
            <person name="Lage O.M."/>
            <person name="Pohl T."/>
            <person name="Merkel B.J."/>
            <person name="Hornburger P."/>
            <person name="Mueller R.-W."/>
            <person name="Bruemmer F."/>
            <person name="Labrenz M."/>
            <person name="Spormann A.M."/>
            <person name="Op den Camp H."/>
            <person name="Overmann J."/>
            <person name="Amann R."/>
            <person name="Jetten M.S.M."/>
            <person name="Mascher T."/>
            <person name="Medema M.H."/>
            <person name="Devos D.P."/>
            <person name="Kaster A.-K."/>
            <person name="Ovreas L."/>
            <person name="Rohde M."/>
            <person name="Galperin M.Y."/>
            <person name="Jogler C."/>
        </authorList>
    </citation>
    <scope>NUCLEOTIDE SEQUENCE [LARGE SCALE GENOMIC DNA]</scope>
    <source>
        <strain evidence="4 5">Pan189</strain>
    </source>
</reference>
<dbReference type="Pfam" id="PF00400">
    <property type="entry name" value="WD40"/>
    <property type="match status" value="1"/>
</dbReference>
<dbReference type="RefSeq" id="WP_145365715.1">
    <property type="nucleotide sequence ID" value="NZ_CP036268.1"/>
</dbReference>
<dbReference type="OrthoDB" id="234275at2"/>
<organism evidence="4 5">
    <name type="scientific">Stratiformator vulcanicus</name>
    <dbReference type="NCBI Taxonomy" id="2527980"/>
    <lineage>
        <taxon>Bacteria</taxon>
        <taxon>Pseudomonadati</taxon>
        <taxon>Planctomycetota</taxon>
        <taxon>Planctomycetia</taxon>
        <taxon>Planctomycetales</taxon>
        <taxon>Planctomycetaceae</taxon>
        <taxon>Stratiformator</taxon>
    </lineage>
</organism>